<reference evidence="5" key="1">
    <citation type="submission" date="2022-08" db="UniProtKB">
        <authorList>
            <consortium name="EnsemblMetazoa"/>
        </authorList>
    </citation>
    <scope>IDENTIFICATION</scope>
    <source>
        <strain evidence="5">05x7-T-G4-1.051#20</strain>
    </source>
</reference>
<feature type="compositionally biased region" description="Basic and acidic residues" evidence="3">
    <location>
        <begin position="337"/>
        <end position="348"/>
    </location>
</feature>
<dbReference type="InterPro" id="IPR031101">
    <property type="entry name" value="Ctr9"/>
</dbReference>
<evidence type="ECO:0000313" key="6">
    <source>
        <dbReference type="Proteomes" id="UP000005408"/>
    </source>
</evidence>
<dbReference type="Pfam" id="PF14559">
    <property type="entry name" value="TPR_19"/>
    <property type="match status" value="1"/>
</dbReference>
<dbReference type="Proteomes" id="UP000005408">
    <property type="component" value="Unassembled WGS sequence"/>
</dbReference>
<sequence length="540" mass="60649">MRREVYNIAGSLIALFLMCCVLAHKGCINEARDVFAQVREATADFCDVWLNIAHIYVEQKQYVAAVQMYENCLKKFFKYHNTEVMVYLARAYFKCGRLKECKTILLKARHVSPSDTVLLYNIALVLQKLATSILKDEKSNLKTVLSAVKDLELAIKYFNQLSTHGDRMKFDLNQAASEARQCSDLLSQAQYHVERARKIDEAEREMRKRHEEEREAIRQKQKAEQMEKQKIKQEMDKKLMEQRAKFVEKAKKISLLDPDGDEKPRKSGSKKGKKNNDADDFISEGSSDDRPKKKRRGSDTENNEDGEGRRKKKRQRARRGGGDSDDEGRSRGKKRKESSQKGERLTEKQRRKIRSKAIISSSEDSDSDGGKKLKIAASSGSEDEAAEAGQDRGVDPGVALVQGGQEVQQAGSQDPDLDPDLDPVPGLAPDHAPGLGHLPDPDQGHDLFPNPDQDLAADPEVDLQPEVEVGHQPEVEVGHQLEVEVGHQLEVEVGHQPDQGLLPGHDPDLGPAVQLEVEVQDLEVKGHQQILTVEMKAIKY</sequence>
<dbReference type="InterPro" id="IPR011990">
    <property type="entry name" value="TPR-like_helical_dom_sf"/>
</dbReference>
<evidence type="ECO:0000256" key="4">
    <source>
        <dbReference type="SAM" id="SignalP"/>
    </source>
</evidence>
<evidence type="ECO:0000256" key="3">
    <source>
        <dbReference type="SAM" id="MobiDB-lite"/>
    </source>
</evidence>
<dbReference type="PANTHER" id="PTHR14027">
    <property type="entry name" value="RNA POLYMERASE-ASSOCIATED PROTEIN CTR9"/>
    <property type="match status" value="1"/>
</dbReference>
<feature type="region of interest" description="Disordered" evidence="3">
    <location>
        <begin position="203"/>
        <end position="234"/>
    </location>
</feature>
<evidence type="ECO:0000313" key="5">
    <source>
        <dbReference type="EnsemblMetazoa" id="G4140.5:cds"/>
    </source>
</evidence>
<organism evidence="5 6">
    <name type="scientific">Magallana gigas</name>
    <name type="common">Pacific oyster</name>
    <name type="synonym">Crassostrea gigas</name>
    <dbReference type="NCBI Taxonomy" id="29159"/>
    <lineage>
        <taxon>Eukaryota</taxon>
        <taxon>Metazoa</taxon>
        <taxon>Spiralia</taxon>
        <taxon>Lophotrochozoa</taxon>
        <taxon>Mollusca</taxon>
        <taxon>Bivalvia</taxon>
        <taxon>Autobranchia</taxon>
        <taxon>Pteriomorphia</taxon>
        <taxon>Ostreida</taxon>
        <taxon>Ostreoidea</taxon>
        <taxon>Ostreidae</taxon>
        <taxon>Magallana</taxon>
    </lineage>
</organism>
<name>A0A8W8N793_MAGGI</name>
<evidence type="ECO:0008006" key="7">
    <source>
        <dbReference type="Google" id="ProtNLM"/>
    </source>
</evidence>
<dbReference type="SMART" id="SM00028">
    <property type="entry name" value="TPR"/>
    <property type="match status" value="2"/>
</dbReference>
<protein>
    <recommendedName>
        <fullName evidence="7">RNA polymerase-associated protein CTR9-like protein</fullName>
    </recommendedName>
</protein>
<dbReference type="EnsemblMetazoa" id="G4140.5">
    <property type="protein sequence ID" value="G4140.5:cds"/>
    <property type="gene ID" value="G4140"/>
</dbReference>
<dbReference type="InterPro" id="IPR019734">
    <property type="entry name" value="TPR_rpt"/>
</dbReference>
<dbReference type="SUPFAM" id="SSF48452">
    <property type="entry name" value="TPR-like"/>
    <property type="match status" value="1"/>
</dbReference>
<dbReference type="PANTHER" id="PTHR14027:SF2">
    <property type="entry name" value="RNA POLYMERASE-ASSOCIATED PROTEIN CTR9 HOMOLOG"/>
    <property type="match status" value="1"/>
</dbReference>
<dbReference type="Gene3D" id="1.25.40.10">
    <property type="entry name" value="Tetratricopeptide repeat domain"/>
    <property type="match status" value="1"/>
</dbReference>
<dbReference type="GO" id="GO:0006355">
    <property type="term" value="P:regulation of DNA-templated transcription"/>
    <property type="evidence" value="ECO:0007669"/>
    <property type="project" value="InterPro"/>
</dbReference>
<dbReference type="AlphaFoldDB" id="A0A8W8N793"/>
<feature type="region of interest" description="Disordered" evidence="3">
    <location>
        <begin position="250"/>
        <end position="462"/>
    </location>
</feature>
<feature type="compositionally biased region" description="Basic residues" evidence="3">
    <location>
        <begin position="309"/>
        <end position="319"/>
    </location>
</feature>
<keyword evidence="6" id="KW-1185">Reference proteome</keyword>
<keyword evidence="4" id="KW-0732">Signal</keyword>
<dbReference type="GO" id="GO:0006368">
    <property type="term" value="P:transcription elongation by RNA polymerase II"/>
    <property type="evidence" value="ECO:0007669"/>
    <property type="project" value="TreeGrafter"/>
</dbReference>
<feature type="signal peptide" evidence="4">
    <location>
        <begin position="1"/>
        <end position="23"/>
    </location>
</feature>
<dbReference type="GO" id="GO:0016593">
    <property type="term" value="C:Cdc73/Paf1 complex"/>
    <property type="evidence" value="ECO:0007669"/>
    <property type="project" value="TreeGrafter"/>
</dbReference>
<keyword evidence="2" id="KW-0802">TPR repeat</keyword>
<feature type="chain" id="PRO_5036467676" description="RNA polymerase-associated protein CTR9-like protein" evidence="4">
    <location>
        <begin position="24"/>
        <end position="540"/>
    </location>
</feature>
<evidence type="ECO:0000256" key="2">
    <source>
        <dbReference type="ARBA" id="ARBA00022803"/>
    </source>
</evidence>
<keyword evidence="1" id="KW-0677">Repeat</keyword>
<evidence type="ECO:0000256" key="1">
    <source>
        <dbReference type="ARBA" id="ARBA00022737"/>
    </source>
</evidence>
<dbReference type="GO" id="GO:0000993">
    <property type="term" value="F:RNA polymerase II complex binding"/>
    <property type="evidence" value="ECO:0007669"/>
    <property type="project" value="TreeGrafter"/>
</dbReference>
<accession>A0A8W8N793</accession>
<proteinExistence type="predicted"/>